<evidence type="ECO:0000313" key="2">
    <source>
        <dbReference type="Proteomes" id="UP001174909"/>
    </source>
</evidence>
<reference evidence="1" key="1">
    <citation type="submission" date="2023-03" db="EMBL/GenBank/DDBJ databases">
        <authorList>
            <person name="Steffen K."/>
            <person name="Cardenas P."/>
        </authorList>
    </citation>
    <scope>NUCLEOTIDE SEQUENCE</scope>
</reference>
<evidence type="ECO:0000313" key="1">
    <source>
        <dbReference type="EMBL" id="CAI8055583.1"/>
    </source>
</evidence>
<dbReference type="AlphaFoldDB" id="A0AA35XE91"/>
<feature type="non-terminal residue" evidence="1">
    <location>
        <position position="1"/>
    </location>
</feature>
<dbReference type="Proteomes" id="UP001174909">
    <property type="component" value="Unassembled WGS sequence"/>
</dbReference>
<organism evidence="1 2">
    <name type="scientific">Geodia barretti</name>
    <name type="common">Barrett's horny sponge</name>
    <dbReference type="NCBI Taxonomy" id="519541"/>
    <lineage>
        <taxon>Eukaryota</taxon>
        <taxon>Metazoa</taxon>
        <taxon>Porifera</taxon>
        <taxon>Demospongiae</taxon>
        <taxon>Heteroscleromorpha</taxon>
        <taxon>Tetractinellida</taxon>
        <taxon>Astrophorina</taxon>
        <taxon>Geodiidae</taxon>
        <taxon>Geodia</taxon>
    </lineage>
</organism>
<sequence>MYNGNEGDTNFQGVCVQADEAGGGMLGVNFDVTLVATPGTASTPDDFTLSVSVVSFSTTENSGLTKCFGINLDEDFNLEG</sequence>
<comment type="caution">
    <text evidence="1">The sequence shown here is derived from an EMBL/GenBank/DDBJ whole genome shotgun (WGS) entry which is preliminary data.</text>
</comment>
<accession>A0AA35XE91</accession>
<keyword evidence="2" id="KW-1185">Reference proteome</keyword>
<proteinExistence type="predicted"/>
<name>A0AA35XE91_GEOBA</name>
<dbReference type="EMBL" id="CASHTH010004285">
    <property type="protein sequence ID" value="CAI8055583.1"/>
    <property type="molecule type" value="Genomic_DNA"/>
</dbReference>
<protein>
    <submittedName>
        <fullName evidence="1">Uncharacterized protein</fullName>
    </submittedName>
</protein>
<gene>
    <name evidence="1" type="ORF">GBAR_LOCUS30326</name>
</gene>